<dbReference type="PANTHER" id="PTHR13000:SF0">
    <property type="entry name" value="NUCLEOPORIN P54"/>
    <property type="match status" value="1"/>
</dbReference>
<dbReference type="Gene3D" id="1.20.5.490">
    <property type="entry name" value="Single helix bin"/>
    <property type="match status" value="1"/>
</dbReference>
<evidence type="ECO:0000256" key="1">
    <source>
        <dbReference type="ARBA" id="ARBA00004123"/>
    </source>
</evidence>
<dbReference type="EMBL" id="SHOA02000028">
    <property type="protein sequence ID" value="TDH74151.1"/>
    <property type="molecule type" value="Genomic_DNA"/>
</dbReference>
<sequence>MFGATTGATQPANSGFNFSTGASTTPAAASGGFGFGATSAAPTGGFSFGGTAASATPAATSSGFNFSATPAHAVTPAPAASSSFSFGGPIAATPSPASSGFSFGGTTVTPSVSNTGFGFSGTSAAPAASSGFNFGGTSATPAASNPGFQFGGTASTIPTGFGATANPSIFGQTPATGSGFGFNPKPLTPSTGFGFNTGASTTGTSAFGAPSTTKSSLFSNFGAPSSSAIPSPFGAAPGALTTLTPIIVGADASVAQLNSVQAAYQDPVQSRFKFFMYNTVDPTLRHLYTRPPHISERLWNQAELDNPDPLNCVPVPIVGFDNLLKRIKAQQEHAEKCNKYTEDLRAQLVEMDKQTRATEEKLEKCRHKHVQLFHALVKAMKDIEFLQNYGKPLQREEMELATALKKLQTLLDSPGQYKARLADAVSMQQMQKEAQPPLTSHLSPQDLERVYELLDKQRQGLELLTNTINEDLADMELIKEMWRSVLFAAVLVVGIHVTEARQTGEEEAEMTDTTRESGGPLGSRLGGHPLVCFSLGRHARSHQKKSERERGRLLWKG</sequence>
<dbReference type="InterPro" id="IPR024864">
    <property type="entry name" value="Nup54/Nup57/Nup44"/>
</dbReference>
<feature type="compositionally biased region" description="Basic and acidic residues" evidence="4">
    <location>
        <begin position="544"/>
        <end position="557"/>
    </location>
</feature>
<name>A0A976ILT4_BRELC</name>
<evidence type="ECO:0000259" key="5">
    <source>
        <dbReference type="Pfam" id="PF13874"/>
    </source>
</evidence>
<dbReference type="GO" id="GO:0006607">
    <property type="term" value="P:NLS-bearing protein import into nucleus"/>
    <property type="evidence" value="ECO:0007669"/>
    <property type="project" value="TreeGrafter"/>
</dbReference>
<dbReference type="KEGG" id="blac:94351766"/>
<organism evidence="6 7">
    <name type="scientific">Bremia lactucae</name>
    <name type="common">Lettuce downy mildew</name>
    <dbReference type="NCBI Taxonomy" id="4779"/>
    <lineage>
        <taxon>Eukaryota</taxon>
        <taxon>Sar</taxon>
        <taxon>Stramenopiles</taxon>
        <taxon>Oomycota</taxon>
        <taxon>Peronosporomycetes</taxon>
        <taxon>Peronosporales</taxon>
        <taxon>Peronosporaceae</taxon>
        <taxon>Bremia</taxon>
    </lineage>
</organism>
<keyword evidence="3" id="KW-0539">Nucleus</keyword>
<dbReference type="OrthoDB" id="6162375at2759"/>
<accession>A0A976ILT4</accession>
<gene>
    <name evidence="6" type="ORF">CCR75_008040</name>
</gene>
<reference evidence="6 7" key="1">
    <citation type="journal article" date="2021" name="Genome Biol.">
        <title>AFLAP: assembly-free linkage analysis pipeline using k-mers from genome sequencing data.</title>
        <authorList>
            <person name="Fletcher K."/>
            <person name="Zhang L."/>
            <person name="Gil J."/>
            <person name="Han R."/>
            <person name="Cavanaugh K."/>
            <person name="Michelmore R."/>
        </authorList>
    </citation>
    <scope>NUCLEOTIDE SEQUENCE [LARGE SCALE GENOMIC DNA]</scope>
    <source>
        <strain evidence="6 7">SF5</strain>
    </source>
</reference>
<dbReference type="GeneID" id="94351766"/>
<dbReference type="GO" id="GO:0044613">
    <property type="term" value="C:nuclear pore central transport channel"/>
    <property type="evidence" value="ECO:0007669"/>
    <property type="project" value="TreeGrafter"/>
</dbReference>
<feature type="region of interest" description="Disordered" evidence="4">
    <location>
        <begin position="503"/>
        <end position="526"/>
    </location>
</feature>
<comment type="caution">
    <text evidence="6">The sequence shown here is derived from an EMBL/GenBank/DDBJ whole genome shotgun (WGS) entry which is preliminary data.</text>
</comment>
<dbReference type="Proteomes" id="UP000294530">
    <property type="component" value="Unassembled WGS sequence"/>
</dbReference>
<comment type="subcellular location">
    <subcellularLocation>
        <location evidence="1">Nucleus</location>
    </subcellularLocation>
</comment>
<feature type="region of interest" description="Disordered" evidence="4">
    <location>
        <begin position="538"/>
        <end position="557"/>
    </location>
</feature>
<proteinExistence type="predicted"/>
<dbReference type="GO" id="GO:0036228">
    <property type="term" value="P:protein localization to nuclear inner membrane"/>
    <property type="evidence" value="ECO:0007669"/>
    <property type="project" value="TreeGrafter"/>
</dbReference>
<evidence type="ECO:0000256" key="2">
    <source>
        <dbReference type="ARBA" id="ARBA00022448"/>
    </source>
</evidence>
<protein>
    <recommendedName>
        <fullName evidence="5">Nucleoporin Nup54 alpha-helical domain-containing protein</fullName>
    </recommendedName>
</protein>
<keyword evidence="7" id="KW-1185">Reference proteome</keyword>
<evidence type="ECO:0000313" key="7">
    <source>
        <dbReference type="Proteomes" id="UP000294530"/>
    </source>
</evidence>
<dbReference type="GO" id="GO:0017056">
    <property type="term" value="F:structural constituent of nuclear pore"/>
    <property type="evidence" value="ECO:0007669"/>
    <property type="project" value="TreeGrafter"/>
</dbReference>
<evidence type="ECO:0000313" key="6">
    <source>
        <dbReference type="EMBL" id="TDH74151.1"/>
    </source>
</evidence>
<dbReference type="RefSeq" id="XP_067823649.1">
    <property type="nucleotide sequence ID" value="XM_067966095.1"/>
</dbReference>
<dbReference type="PANTHER" id="PTHR13000">
    <property type="entry name" value="NUCLEOPORIN P54"/>
    <property type="match status" value="1"/>
</dbReference>
<evidence type="ECO:0000256" key="3">
    <source>
        <dbReference type="ARBA" id="ARBA00023242"/>
    </source>
</evidence>
<feature type="domain" description="Nucleoporin Nup54 alpha-helical" evidence="5">
    <location>
        <begin position="290"/>
        <end position="424"/>
    </location>
</feature>
<keyword evidence="2" id="KW-0813">Transport</keyword>
<evidence type="ECO:0000256" key="4">
    <source>
        <dbReference type="SAM" id="MobiDB-lite"/>
    </source>
</evidence>
<dbReference type="AlphaFoldDB" id="A0A976ILT4"/>
<dbReference type="GO" id="GO:0006999">
    <property type="term" value="P:nuclear pore organization"/>
    <property type="evidence" value="ECO:0007669"/>
    <property type="project" value="TreeGrafter"/>
</dbReference>
<dbReference type="Pfam" id="PF13874">
    <property type="entry name" value="Nup54"/>
    <property type="match status" value="1"/>
</dbReference>
<dbReference type="InterPro" id="IPR025712">
    <property type="entry name" value="Nup54_alpha-helical_dom"/>
</dbReference>